<dbReference type="EMBL" id="QNQT01000010">
    <property type="protein sequence ID" value="RDU35388.1"/>
    <property type="molecule type" value="Genomic_DNA"/>
</dbReference>
<keyword evidence="4" id="KW-0804">Transcription</keyword>
<dbReference type="InterPro" id="IPR036388">
    <property type="entry name" value="WH-like_DNA-bd_sf"/>
</dbReference>
<evidence type="ECO:0000256" key="3">
    <source>
        <dbReference type="ARBA" id="ARBA00023159"/>
    </source>
</evidence>
<dbReference type="Pfam" id="PF13545">
    <property type="entry name" value="HTH_Crp_2"/>
    <property type="match status" value="1"/>
</dbReference>
<dbReference type="PANTHER" id="PTHR24567:SF74">
    <property type="entry name" value="HTH-TYPE TRANSCRIPTIONAL REGULATOR ARCR"/>
    <property type="match status" value="1"/>
</dbReference>
<dbReference type="InterPro" id="IPR050397">
    <property type="entry name" value="Env_Response_Regulators"/>
</dbReference>
<evidence type="ECO:0000313" key="8">
    <source>
        <dbReference type="Proteomes" id="UP000257144"/>
    </source>
</evidence>
<protein>
    <submittedName>
        <fullName evidence="7">Crp/Fnr family transcriptional regulator</fullName>
    </submittedName>
</protein>
<feature type="domain" description="Cyclic nucleotide-binding" evidence="5">
    <location>
        <begin position="25"/>
        <end position="108"/>
    </location>
</feature>
<gene>
    <name evidence="7" type="ORF">DRW41_18195</name>
</gene>
<dbReference type="SMART" id="SM00419">
    <property type="entry name" value="HTH_CRP"/>
    <property type="match status" value="1"/>
</dbReference>
<dbReference type="GO" id="GO:0003700">
    <property type="term" value="F:DNA-binding transcription factor activity"/>
    <property type="evidence" value="ECO:0007669"/>
    <property type="project" value="TreeGrafter"/>
</dbReference>
<dbReference type="SMART" id="SM00100">
    <property type="entry name" value="cNMP"/>
    <property type="match status" value="1"/>
</dbReference>
<dbReference type="InterPro" id="IPR000595">
    <property type="entry name" value="cNMP-bd_dom"/>
</dbReference>
<evidence type="ECO:0000256" key="4">
    <source>
        <dbReference type="ARBA" id="ARBA00023163"/>
    </source>
</evidence>
<dbReference type="SUPFAM" id="SSF51206">
    <property type="entry name" value="cAMP-binding domain-like"/>
    <property type="match status" value="1"/>
</dbReference>
<dbReference type="CDD" id="cd00038">
    <property type="entry name" value="CAP_ED"/>
    <property type="match status" value="1"/>
</dbReference>
<dbReference type="Gene3D" id="1.10.10.10">
    <property type="entry name" value="Winged helix-like DNA-binding domain superfamily/Winged helix DNA-binding domain"/>
    <property type="match status" value="1"/>
</dbReference>
<dbReference type="OrthoDB" id="9810708at2"/>
<dbReference type="SUPFAM" id="SSF46785">
    <property type="entry name" value="Winged helix' DNA-binding domain"/>
    <property type="match status" value="1"/>
</dbReference>
<organism evidence="7 8">
    <name type="scientific">Neobacillus piezotolerans</name>
    <dbReference type="NCBI Taxonomy" id="2259171"/>
    <lineage>
        <taxon>Bacteria</taxon>
        <taxon>Bacillati</taxon>
        <taxon>Bacillota</taxon>
        <taxon>Bacilli</taxon>
        <taxon>Bacillales</taxon>
        <taxon>Bacillaceae</taxon>
        <taxon>Neobacillus</taxon>
    </lineage>
</organism>
<dbReference type="CDD" id="cd00092">
    <property type="entry name" value="HTH_CRP"/>
    <property type="match status" value="1"/>
</dbReference>
<keyword evidence="2" id="KW-0238">DNA-binding</keyword>
<keyword evidence="8" id="KW-1185">Reference proteome</keyword>
<dbReference type="GO" id="GO:0005829">
    <property type="term" value="C:cytosol"/>
    <property type="evidence" value="ECO:0007669"/>
    <property type="project" value="TreeGrafter"/>
</dbReference>
<keyword evidence="1" id="KW-0805">Transcription regulation</keyword>
<dbReference type="GO" id="GO:0003677">
    <property type="term" value="F:DNA binding"/>
    <property type="evidence" value="ECO:0007669"/>
    <property type="project" value="UniProtKB-KW"/>
</dbReference>
<dbReference type="Gene3D" id="2.60.120.10">
    <property type="entry name" value="Jelly Rolls"/>
    <property type="match status" value="1"/>
</dbReference>
<evidence type="ECO:0000256" key="2">
    <source>
        <dbReference type="ARBA" id="ARBA00023125"/>
    </source>
</evidence>
<keyword evidence="3" id="KW-0010">Activator</keyword>
<dbReference type="PROSITE" id="PS50042">
    <property type="entry name" value="CNMP_BINDING_3"/>
    <property type="match status" value="1"/>
</dbReference>
<name>A0A3D8GLW0_9BACI</name>
<evidence type="ECO:0000259" key="5">
    <source>
        <dbReference type="PROSITE" id="PS50042"/>
    </source>
</evidence>
<dbReference type="Pfam" id="PF00027">
    <property type="entry name" value="cNMP_binding"/>
    <property type="match status" value="1"/>
</dbReference>
<feature type="domain" description="HTH crp-type" evidence="6">
    <location>
        <begin position="139"/>
        <end position="212"/>
    </location>
</feature>
<evidence type="ECO:0000256" key="1">
    <source>
        <dbReference type="ARBA" id="ARBA00023015"/>
    </source>
</evidence>
<dbReference type="AlphaFoldDB" id="A0A3D8GLW0"/>
<dbReference type="Proteomes" id="UP000257144">
    <property type="component" value="Unassembled WGS sequence"/>
</dbReference>
<comment type="caution">
    <text evidence="7">The sequence shown here is derived from an EMBL/GenBank/DDBJ whole genome shotgun (WGS) entry which is preliminary data.</text>
</comment>
<sequence length="231" mass="26559">MQDNTISLYNMLSHFFEGRDPVQKVKAGTVLFHERDRVEYIYLIQKGSAAIGRVHLKGKEFILKILNERELIVEYQMFKPLSSYHFSAKALTDCEVVPIKREQFEEFVTNDPNAMSALVSWLSTSYLKAQMKCQDLIMNGKKGGLYSILIRLCNSYGVPTKDGILIDLPLTHQELANLTYGTREVIQRSLKELRDNGIISYDQQKFTVKKLSYLRHEVDCQNCAHEICGLN</sequence>
<reference evidence="7 8" key="1">
    <citation type="submission" date="2018-07" db="EMBL/GenBank/DDBJ databases">
        <title>Bacillus sp. YLB-04 draft genome sequence.</title>
        <authorList>
            <person name="Yu L."/>
            <person name="Tang X."/>
        </authorList>
    </citation>
    <scope>NUCLEOTIDE SEQUENCE [LARGE SCALE GENOMIC DNA]</scope>
    <source>
        <strain evidence="7 8">YLB-04</strain>
    </source>
</reference>
<accession>A0A3D8GLW0</accession>
<evidence type="ECO:0000313" key="7">
    <source>
        <dbReference type="EMBL" id="RDU35388.1"/>
    </source>
</evidence>
<dbReference type="RefSeq" id="WP_115453527.1">
    <property type="nucleotide sequence ID" value="NZ_QNQT01000010.1"/>
</dbReference>
<dbReference type="InterPro" id="IPR018490">
    <property type="entry name" value="cNMP-bd_dom_sf"/>
</dbReference>
<dbReference type="PANTHER" id="PTHR24567">
    <property type="entry name" value="CRP FAMILY TRANSCRIPTIONAL REGULATORY PROTEIN"/>
    <property type="match status" value="1"/>
</dbReference>
<dbReference type="InterPro" id="IPR014710">
    <property type="entry name" value="RmlC-like_jellyroll"/>
</dbReference>
<dbReference type="InterPro" id="IPR012318">
    <property type="entry name" value="HTH_CRP"/>
</dbReference>
<evidence type="ECO:0000259" key="6">
    <source>
        <dbReference type="PROSITE" id="PS51063"/>
    </source>
</evidence>
<dbReference type="PROSITE" id="PS51063">
    <property type="entry name" value="HTH_CRP_2"/>
    <property type="match status" value="1"/>
</dbReference>
<dbReference type="InterPro" id="IPR036390">
    <property type="entry name" value="WH_DNA-bd_sf"/>
</dbReference>
<proteinExistence type="predicted"/>